<sequence>DRPRLRAVLRLPGRGGGAGRRRPGRRRLQRGERRLRRRPLRRVRARLRAARRRRRPAGRVRLRRQARPGPDAVRSLPAAALGERRARLPRRHPAGHPADDGRAPAGLRRRPARRRRPAPRHPRL</sequence>
<organism evidence="2">
    <name type="scientific">uncultured Friedmanniella sp</name>
    <dbReference type="NCBI Taxonomy" id="335381"/>
    <lineage>
        <taxon>Bacteria</taxon>
        <taxon>Bacillati</taxon>
        <taxon>Actinomycetota</taxon>
        <taxon>Actinomycetes</taxon>
        <taxon>Propionibacteriales</taxon>
        <taxon>Nocardioidaceae</taxon>
        <taxon>Friedmanniella</taxon>
        <taxon>environmental samples</taxon>
    </lineage>
</organism>
<evidence type="ECO:0000313" key="2">
    <source>
        <dbReference type="EMBL" id="CAA9308406.1"/>
    </source>
</evidence>
<accession>A0A6J4KKR5</accession>
<reference evidence="2" key="1">
    <citation type="submission" date="2020-02" db="EMBL/GenBank/DDBJ databases">
        <authorList>
            <person name="Meier V. D."/>
        </authorList>
    </citation>
    <scope>NUCLEOTIDE SEQUENCE</scope>
    <source>
        <strain evidence="2">AVDCRST_MAG48</strain>
    </source>
</reference>
<name>A0A6J4KKR5_9ACTN</name>
<feature type="region of interest" description="Disordered" evidence="1">
    <location>
        <begin position="1"/>
        <end position="124"/>
    </location>
</feature>
<protein>
    <submittedName>
        <fullName evidence="2">Cytidine deaminase</fullName>
        <ecNumber evidence="2">3.5.4.5</ecNumber>
    </submittedName>
</protein>
<evidence type="ECO:0000256" key="1">
    <source>
        <dbReference type="SAM" id="MobiDB-lite"/>
    </source>
</evidence>
<feature type="compositionally biased region" description="Basic residues" evidence="1">
    <location>
        <begin position="107"/>
        <end position="124"/>
    </location>
</feature>
<dbReference type="AlphaFoldDB" id="A0A6J4KKR5"/>
<dbReference type="GO" id="GO:0004126">
    <property type="term" value="F:cytidine deaminase activity"/>
    <property type="evidence" value="ECO:0007669"/>
    <property type="project" value="UniProtKB-EC"/>
</dbReference>
<feature type="compositionally biased region" description="Basic residues" evidence="1">
    <location>
        <begin position="19"/>
        <end position="66"/>
    </location>
</feature>
<proteinExistence type="predicted"/>
<dbReference type="EMBL" id="CADCTS010000273">
    <property type="protein sequence ID" value="CAA9308406.1"/>
    <property type="molecule type" value="Genomic_DNA"/>
</dbReference>
<gene>
    <name evidence="2" type="ORF">AVDCRST_MAG48-1861</name>
</gene>
<feature type="non-terminal residue" evidence="2">
    <location>
        <position position="1"/>
    </location>
</feature>
<dbReference type="EC" id="3.5.4.5" evidence="2"/>
<feature type="non-terminal residue" evidence="2">
    <location>
        <position position="124"/>
    </location>
</feature>
<keyword evidence="2" id="KW-0378">Hydrolase</keyword>